<evidence type="ECO:0000313" key="2">
    <source>
        <dbReference type="EMBL" id="PNI51378.1"/>
    </source>
</evidence>
<feature type="region of interest" description="Disordered" evidence="1">
    <location>
        <begin position="45"/>
        <end position="71"/>
    </location>
</feature>
<comment type="caution">
    <text evidence="2">The sequence shown here is derived from an EMBL/GenBank/DDBJ whole genome shotgun (WGS) entry which is preliminary data.</text>
</comment>
<name>A0A2J8LVV4_PANTR</name>
<evidence type="ECO:0000313" key="3">
    <source>
        <dbReference type="Proteomes" id="UP000236370"/>
    </source>
</evidence>
<gene>
    <name evidence="2" type="ORF">CK820_G0026471</name>
</gene>
<evidence type="ECO:0000256" key="1">
    <source>
        <dbReference type="SAM" id="MobiDB-lite"/>
    </source>
</evidence>
<dbReference type="AlphaFoldDB" id="A0A2J8LVV4"/>
<organism evidence="2 3">
    <name type="scientific">Pan troglodytes</name>
    <name type="common">Chimpanzee</name>
    <dbReference type="NCBI Taxonomy" id="9598"/>
    <lineage>
        <taxon>Eukaryota</taxon>
        <taxon>Metazoa</taxon>
        <taxon>Chordata</taxon>
        <taxon>Craniata</taxon>
        <taxon>Vertebrata</taxon>
        <taxon>Euteleostomi</taxon>
        <taxon>Mammalia</taxon>
        <taxon>Eutheria</taxon>
        <taxon>Euarchontoglires</taxon>
        <taxon>Primates</taxon>
        <taxon>Haplorrhini</taxon>
        <taxon>Catarrhini</taxon>
        <taxon>Hominidae</taxon>
        <taxon>Pan</taxon>
    </lineage>
</organism>
<sequence length="71" mass="7461">MFHCPYEGCSQVYVALSSFQVSVNSPARPAASPSRGRTTWRYIGAPTPARPPCSARSVATSAGSARRSTGT</sequence>
<dbReference type="EMBL" id="NBAG03000278">
    <property type="protein sequence ID" value="PNI51378.1"/>
    <property type="molecule type" value="Genomic_DNA"/>
</dbReference>
<feature type="compositionally biased region" description="Polar residues" evidence="1">
    <location>
        <begin position="57"/>
        <end position="71"/>
    </location>
</feature>
<proteinExistence type="predicted"/>
<dbReference type="Proteomes" id="UP000236370">
    <property type="component" value="Unassembled WGS sequence"/>
</dbReference>
<protein>
    <submittedName>
        <fullName evidence="2">ZNF653 isoform 7</fullName>
    </submittedName>
</protein>
<feature type="non-terminal residue" evidence="2">
    <location>
        <position position="1"/>
    </location>
</feature>
<reference evidence="2 3" key="1">
    <citation type="submission" date="2017-12" db="EMBL/GenBank/DDBJ databases">
        <title>High-resolution comparative analysis of great ape genomes.</title>
        <authorList>
            <person name="Pollen A."/>
            <person name="Hastie A."/>
            <person name="Hormozdiari F."/>
            <person name="Dougherty M."/>
            <person name="Liu R."/>
            <person name="Chaisson M."/>
            <person name="Hoppe E."/>
            <person name="Hill C."/>
            <person name="Pang A."/>
            <person name="Hillier L."/>
            <person name="Baker C."/>
            <person name="Armstrong J."/>
            <person name="Shendure J."/>
            <person name="Paten B."/>
            <person name="Wilson R."/>
            <person name="Chao H."/>
            <person name="Schneider V."/>
            <person name="Ventura M."/>
            <person name="Kronenberg Z."/>
            <person name="Murali S."/>
            <person name="Gordon D."/>
            <person name="Cantsilieris S."/>
            <person name="Munson K."/>
            <person name="Nelson B."/>
            <person name="Raja A."/>
            <person name="Underwood J."/>
            <person name="Diekhans M."/>
            <person name="Fiddes I."/>
            <person name="Haussler D."/>
            <person name="Eichler E."/>
        </authorList>
    </citation>
    <scope>NUCLEOTIDE SEQUENCE [LARGE SCALE GENOMIC DNA]</scope>
    <source>
        <strain evidence="2">Yerkes chimp pedigree #C0471</strain>
    </source>
</reference>
<accession>A0A2J8LVV4</accession>